<comment type="caution">
    <text evidence="2">The sequence shown here is derived from an EMBL/GenBank/DDBJ whole genome shotgun (WGS) entry which is preliminary data.</text>
</comment>
<keyword evidence="3" id="KW-1185">Reference proteome</keyword>
<proteinExistence type="predicted"/>
<dbReference type="RefSeq" id="WP_182307453.1">
    <property type="nucleotide sequence ID" value="NZ_CP059896.1"/>
</dbReference>
<name>A0ABV7I382_9HYPH</name>
<protein>
    <submittedName>
        <fullName evidence="2">Nuclease</fullName>
    </submittedName>
</protein>
<dbReference type="EMBL" id="JBHRTG010000004">
    <property type="protein sequence ID" value="MFC3162651.1"/>
    <property type="molecule type" value="Genomic_DNA"/>
</dbReference>
<feature type="compositionally biased region" description="Low complexity" evidence="1">
    <location>
        <begin position="1"/>
        <end position="10"/>
    </location>
</feature>
<evidence type="ECO:0000313" key="2">
    <source>
        <dbReference type="EMBL" id="MFC3162651.1"/>
    </source>
</evidence>
<gene>
    <name evidence="2" type="ORF">ACFOHV_05060</name>
</gene>
<evidence type="ECO:0000313" key="3">
    <source>
        <dbReference type="Proteomes" id="UP001595647"/>
    </source>
</evidence>
<feature type="region of interest" description="Disordered" evidence="1">
    <location>
        <begin position="64"/>
        <end position="119"/>
    </location>
</feature>
<evidence type="ECO:0000256" key="1">
    <source>
        <dbReference type="SAM" id="MobiDB-lite"/>
    </source>
</evidence>
<organism evidence="2 3">
    <name type="scientific">Ciceribacter thiooxidans</name>
    <dbReference type="NCBI Taxonomy" id="1969821"/>
    <lineage>
        <taxon>Bacteria</taxon>
        <taxon>Pseudomonadati</taxon>
        <taxon>Pseudomonadota</taxon>
        <taxon>Alphaproteobacteria</taxon>
        <taxon>Hyphomicrobiales</taxon>
        <taxon>Rhizobiaceae</taxon>
        <taxon>Ciceribacter</taxon>
    </lineage>
</organism>
<accession>A0ABV7I382</accession>
<feature type="region of interest" description="Disordered" evidence="1">
    <location>
        <begin position="1"/>
        <end position="26"/>
    </location>
</feature>
<dbReference type="InterPro" id="IPR035437">
    <property type="entry name" value="SNase_OB-fold_sf"/>
</dbReference>
<reference evidence="3" key="1">
    <citation type="journal article" date="2019" name="Int. J. Syst. Evol. Microbiol.">
        <title>The Global Catalogue of Microorganisms (GCM) 10K type strain sequencing project: providing services to taxonomists for standard genome sequencing and annotation.</title>
        <authorList>
            <consortium name="The Broad Institute Genomics Platform"/>
            <consortium name="The Broad Institute Genome Sequencing Center for Infectious Disease"/>
            <person name="Wu L."/>
            <person name="Ma J."/>
        </authorList>
    </citation>
    <scope>NUCLEOTIDE SEQUENCE [LARGE SCALE GENOMIC DNA]</scope>
    <source>
        <strain evidence="3">KCTC 52231</strain>
    </source>
</reference>
<dbReference type="Gene3D" id="2.40.50.90">
    <property type="match status" value="1"/>
</dbReference>
<dbReference type="SUPFAM" id="SSF50199">
    <property type="entry name" value="Staphylococcal nuclease"/>
    <property type="match status" value="1"/>
</dbReference>
<sequence length="253" mass="26626">MARSPSSSSKRAPRKRRKSSSSRSSRSLWPWAGALIVVAGAIAVYDNRDQWQANWPRIAALVQPKSGGTGKKADSATASKSSSAKPVPPAPVGASPKPKSEPGRTTAALIPPAPVGKTLPQALPQQRPSEGAIEGRGFAATFYYCGTSGLDNCVASGDTFWHRKTRIVLADAVAPQTERAKCQTERDKGFAAKVRLKELLNAGAFDLVAPGMPVAASGSEFKVVLRNGRSLGAILLNEGLAAPRTGERKGWCP</sequence>
<dbReference type="Proteomes" id="UP001595647">
    <property type="component" value="Unassembled WGS sequence"/>
</dbReference>
<feature type="compositionally biased region" description="Low complexity" evidence="1">
    <location>
        <begin position="75"/>
        <end position="85"/>
    </location>
</feature>
<feature type="compositionally biased region" description="Basic residues" evidence="1">
    <location>
        <begin position="11"/>
        <end position="20"/>
    </location>
</feature>